<sequence>MSSLLDLIANILMYWPFSHVSGNEKNTITSLNHKPMFKMPSDDPRKKPRDKDEKEAK</sequence>
<dbReference type="Proteomes" id="UP000009340">
    <property type="component" value="Unassembled WGS sequence"/>
</dbReference>
<feature type="region of interest" description="Disordered" evidence="1">
    <location>
        <begin position="21"/>
        <end position="57"/>
    </location>
</feature>
<proteinExistence type="predicted"/>
<dbReference type="EMBL" id="CAKW01000131">
    <property type="protein sequence ID" value="CCJ74246.1"/>
    <property type="molecule type" value="Genomic_DNA"/>
</dbReference>
<dbReference type="AlphaFoldDB" id="K8A369"/>
<evidence type="ECO:0000256" key="1">
    <source>
        <dbReference type="SAM" id="MobiDB-lite"/>
    </source>
</evidence>
<name>K8A369_9ENTR</name>
<evidence type="ECO:0000313" key="3">
    <source>
        <dbReference type="Proteomes" id="UP000009340"/>
    </source>
</evidence>
<evidence type="ECO:0000313" key="2">
    <source>
        <dbReference type="EMBL" id="CCJ74246.1"/>
    </source>
</evidence>
<organism evidence="2 3">
    <name type="scientific">Cronobacter condimenti 1330</name>
    <dbReference type="NCBI Taxonomy" id="1073999"/>
    <lineage>
        <taxon>Bacteria</taxon>
        <taxon>Pseudomonadati</taxon>
        <taxon>Pseudomonadota</taxon>
        <taxon>Gammaproteobacteria</taxon>
        <taxon>Enterobacterales</taxon>
        <taxon>Enterobacteriaceae</taxon>
        <taxon>Cronobacter</taxon>
    </lineage>
</organism>
<accession>K8A369</accession>
<protein>
    <submittedName>
        <fullName evidence="2">Uncharacterized protein</fullName>
    </submittedName>
</protein>
<feature type="compositionally biased region" description="Polar residues" evidence="1">
    <location>
        <begin position="21"/>
        <end position="32"/>
    </location>
</feature>
<reference evidence="2" key="1">
    <citation type="submission" date="2012-07" db="EMBL/GenBank/DDBJ databases">
        <authorList>
            <person name="Cummings C."/>
        </authorList>
    </citation>
    <scope>NUCLEOTIDE SEQUENCE</scope>
    <source>
        <strain evidence="2">1330</strain>
    </source>
</reference>
<dbReference type="RefSeq" id="WP_007679668.1">
    <property type="nucleotide sequence ID" value="NZ_CAKW01000131.1"/>
</dbReference>
<gene>
    <name evidence="2" type="ORF">BN137_3644</name>
</gene>
<feature type="compositionally biased region" description="Basic and acidic residues" evidence="1">
    <location>
        <begin position="40"/>
        <end position="57"/>
    </location>
</feature>
<comment type="caution">
    <text evidence="2">The sequence shown here is derived from an EMBL/GenBank/DDBJ whole genome shotgun (WGS) entry which is preliminary data.</text>
</comment>